<protein>
    <submittedName>
        <fullName evidence="1">Uncharacterized protein</fullName>
    </submittedName>
</protein>
<accession>A0ACC6Q5L9</accession>
<evidence type="ECO:0000313" key="1">
    <source>
        <dbReference type="EMBL" id="MEJ8638865.1"/>
    </source>
</evidence>
<gene>
    <name evidence="1" type="ORF">WKI67_36495</name>
</gene>
<sequence>MNEPPRPTRRHVLRGAAATATVIAVGGAAGGTAAAAPGGFPDHRYLKTLLTPSQLRYNPTGEIIFPCIRGTSGRVPAPLGRYYLYYAPHDAPGGICLAHSDSLEGPYTEYPANPIVSNNWQPHYRVSHVSSPHVLWNEDEKEMWLYFHGENTTTRLARSKDGIHFTYDKVVLSTSMMPAGTTETSYARVFRHDLPAKGARYVMLFMLNNTTNHRDICWGWSPDGRTFTFDQRPLVRHLDVGAVNIGGPHLLTRGGSAYVVYNKDKGSGGDLMITEVGKDFSRRNHLGVFHNSLNGAPDNGRVAAPSFGTQDGVGYMVYEAGERLQGSIALARAL</sequence>
<keyword evidence="2" id="KW-1185">Reference proteome</keyword>
<proteinExistence type="predicted"/>
<reference evidence="1" key="1">
    <citation type="submission" date="2024-03" db="EMBL/GenBank/DDBJ databases">
        <title>Novel Streptomyces species of biotechnological and ecological value are a feature of Machair soil.</title>
        <authorList>
            <person name="Prole J.R."/>
            <person name="Goodfellow M."/>
            <person name="Allenby N."/>
            <person name="Ward A.C."/>
        </authorList>
    </citation>
    <scope>NUCLEOTIDE SEQUENCE</scope>
    <source>
        <strain evidence="1">MS2.AVA.5</strain>
    </source>
</reference>
<name>A0ACC6Q5L9_9ACTN</name>
<dbReference type="Proteomes" id="UP001377168">
    <property type="component" value="Unassembled WGS sequence"/>
</dbReference>
<organism evidence="1 2">
    <name type="scientific">Streptomyces achmelvichensis</name>
    <dbReference type="NCBI Taxonomy" id="3134111"/>
    <lineage>
        <taxon>Bacteria</taxon>
        <taxon>Bacillati</taxon>
        <taxon>Actinomycetota</taxon>
        <taxon>Actinomycetes</taxon>
        <taxon>Kitasatosporales</taxon>
        <taxon>Streptomycetaceae</taxon>
        <taxon>Streptomyces</taxon>
    </lineage>
</organism>
<comment type="caution">
    <text evidence="1">The sequence shown here is derived from an EMBL/GenBank/DDBJ whole genome shotgun (WGS) entry which is preliminary data.</text>
</comment>
<evidence type="ECO:0000313" key="2">
    <source>
        <dbReference type="Proteomes" id="UP001377168"/>
    </source>
</evidence>
<dbReference type="EMBL" id="JBBKAJ010000022">
    <property type="protein sequence ID" value="MEJ8638865.1"/>
    <property type="molecule type" value="Genomic_DNA"/>
</dbReference>